<dbReference type="RefSeq" id="WP_380096060.1">
    <property type="nucleotide sequence ID" value="NZ_JBHRYD010000004.1"/>
</dbReference>
<keyword evidence="12" id="KW-1185">Reference proteome</keyword>
<proteinExistence type="predicted"/>
<dbReference type="InterPro" id="IPR051459">
    <property type="entry name" value="Cytochrome_c-type_DH"/>
</dbReference>
<dbReference type="InterPro" id="IPR036909">
    <property type="entry name" value="Cyt_c-like_dom_sf"/>
</dbReference>
<dbReference type="PRINTS" id="PR00605">
    <property type="entry name" value="CYTCHROMECIC"/>
</dbReference>
<keyword evidence="7 8" id="KW-0408">Iron</keyword>
<dbReference type="PANTHER" id="PTHR35008:SF9">
    <property type="entry name" value="CYTOCHROME C DOMAIN-CONTAINING PROTEIN"/>
    <property type="match status" value="1"/>
</dbReference>
<evidence type="ECO:0000259" key="10">
    <source>
        <dbReference type="PROSITE" id="PS51007"/>
    </source>
</evidence>
<dbReference type="EMBL" id="JBHRYD010000004">
    <property type="protein sequence ID" value="MFC3704448.1"/>
    <property type="molecule type" value="Genomic_DNA"/>
</dbReference>
<protein>
    <submittedName>
        <fullName evidence="11">C-type cytochrome</fullName>
    </submittedName>
</protein>
<dbReference type="PANTHER" id="PTHR35008">
    <property type="entry name" value="BLL4482 PROTEIN-RELATED"/>
    <property type="match status" value="1"/>
</dbReference>
<evidence type="ECO:0000313" key="12">
    <source>
        <dbReference type="Proteomes" id="UP001595613"/>
    </source>
</evidence>
<comment type="caution">
    <text evidence="11">The sequence shown here is derived from an EMBL/GenBank/DDBJ whole genome shotgun (WGS) entry which is preliminary data.</text>
</comment>
<evidence type="ECO:0000256" key="2">
    <source>
        <dbReference type="ARBA" id="ARBA00022448"/>
    </source>
</evidence>
<evidence type="ECO:0000256" key="4">
    <source>
        <dbReference type="ARBA" id="ARBA00022660"/>
    </source>
</evidence>
<evidence type="ECO:0000256" key="9">
    <source>
        <dbReference type="SAM" id="SignalP"/>
    </source>
</evidence>
<gene>
    <name evidence="11" type="ORF">ACFOOL_06735</name>
</gene>
<keyword evidence="4" id="KW-0679">Respiratory chain</keyword>
<keyword evidence="6" id="KW-0249">Electron transport</keyword>
<dbReference type="InterPro" id="IPR008168">
    <property type="entry name" value="Cyt_C_IC"/>
</dbReference>
<organism evidence="11 12">
    <name type="scientific">Devosia honganensis</name>
    <dbReference type="NCBI Taxonomy" id="1610527"/>
    <lineage>
        <taxon>Bacteria</taxon>
        <taxon>Pseudomonadati</taxon>
        <taxon>Pseudomonadota</taxon>
        <taxon>Alphaproteobacteria</taxon>
        <taxon>Hyphomicrobiales</taxon>
        <taxon>Devosiaceae</taxon>
        <taxon>Devosia</taxon>
    </lineage>
</organism>
<reference evidence="12" key="1">
    <citation type="journal article" date="2019" name="Int. J. Syst. Evol. Microbiol.">
        <title>The Global Catalogue of Microorganisms (GCM) 10K type strain sequencing project: providing services to taxonomists for standard genome sequencing and annotation.</title>
        <authorList>
            <consortium name="The Broad Institute Genomics Platform"/>
            <consortium name="The Broad Institute Genome Sequencing Center for Infectious Disease"/>
            <person name="Wu L."/>
            <person name="Ma J."/>
        </authorList>
    </citation>
    <scope>NUCLEOTIDE SEQUENCE [LARGE SCALE GENOMIC DNA]</scope>
    <source>
        <strain evidence="12">KCTC 42281</strain>
    </source>
</reference>
<dbReference type="Proteomes" id="UP001595613">
    <property type="component" value="Unassembled WGS sequence"/>
</dbReference>
<dbReference type="SUPFAM" id="SSF46626">
    <property type="entry name" value="Cytochrome c"/>
    <property type="match status" value="1"/>
</dbReference>
<name>A0ABV7X159_9HYPH</name>
<evidence type="ECO:0000256" key="7">
    <source>
        <dbReference type="ARBA" id="ARBA00023004"/>
    </source>
</evidence>
<keyword evidence="3 8" id="KW-0349">Heme</keyword>
<keyword evidence="9" id="KW-0732">Signal</keyword>
<dbReference type="PROSITE" id="PS51007">
    <property type="entry name" value="CYTC"/>
    <property type="match status" value="1"/>
</dbReference>
<evidence type="ECO:0000313" key="11">
    <source>
        <dbReference type="EMBL" id="MFC3704448.1"/>
    </source>
</evidence>
<feature type="signal peptide" evidence="9">
    <location>
        <begin position="1"/>
        <end position="20"/>
    </location>
</feature>
<feature type="domain" description="Cytochrome c" evidence="10">
    <location>
        <begin position="39"/>
        <end position="118"/>
    </location>
</feature>
<evidence type="ECO:0000256" key="5">
    <source>
        <dbReference type="ARBA" id="ARBA00022723"/>
    </source>
</evidence>
<accession>A0ABV7X159</accession>
<keyword evidence="2" id="KW-0813">Transport</keyword>
<comment type="cofactor">
    <cofactor evidence="1">
        <name>heme c</name>
        <dbReference type="ChEBI" id="CHEBI:61717"/>
    </cofactor>
</comment>
<dbReference type="Pfam" id="PF13442">
    <property type="entry name" value="Cytochrome_CBB3"/>
    <property type="match status" value="1"/>
</dbReference>
<evidence type="ECO:0000256" key="8">
    <source>
        <dbReference type="PROSITE-ProRule" id="PRU00433"/>
    </source>
</evidence>
<evidence type="ECO:0000256" key="1">
    <source>
        <dbReference type="ARBA" id="ARBA00001926"/>
    </source>
</evidence>
<evidence type="ECO:0000256" key="6">
    <source>
        <dbReference type="ARBA" id="ARBA00022982"/>
    </source>
</evidence>
<feature type="chain" id="PRO_5045730722" evidence="9">
    <location>
        <begin position="21"/>
        <end position="136"/>
    </location>
</feature>
<dbReference type="InterPro" id="IPR009056">
    <property type="entry name" value="Cyt_c-like_dom"/>
</dbReference>
<keyword evidence="5 8" id="KW-0479">Metal-binding</keyword>
<evidence type="ECO:0000256" key="3">
    <source>
        <dbReference type="ARBA" id="ARBA00022617"/>
    </source>
</evidence>
<sequence length="136" mass="14089">MRVLITLAAALVLGSTTASAQDTTAGDDSQAWFASSSVLTQSTGKGIYDAVCTSCHMADGAGAVGAGHYPALADNEMLEFADYPIYMVVHGSGAMPPLGGVLNDEQIAQVVNYIRTHFGNDYQDEPATADMVAGAR</sequence>
<dbReference type="Gene3D" id="1.10.760.10">
    <property type="entry name" value="Cytochrome c-like domain"/>
    <property type="match status" value="1"/>
</dbReference>